<dbReference type="GO" id="GO:0003755">
    <property type="term" value="F:peptidyl-prolyl cis-trans isomerase activity"/>
    <property type="evidence" value="ECO:0007669"/>
    <property type="project" value="UniProtKB-UniRule"/>
</dbReference>
<dbReference type="GO" id="GO:0080090">
    <property type="term" value="P:regulation of primary metabolic process"/>
    <property type="evidence" value="ECO:0007669"/>
    <property type="project" value="UniProtKB-ARBA"/>
</dbReference>
<evidence type="ECO:0000256" key="5">
    <source>
        <dbReference type="RuleBase" id="RU363014"/>
    </source>
</evidence>
<evidence type="ECO:0000259" key="7">
    <source>
        <dbReference type="PROSITE" id="PS50020"/>
    </source>
</evidence>
<name>A0A914GUB2_GLORO</name>
<feature type="compositionally biased region" description="Basic and acidic residues" evidence="6">
    <location>
        <begin position="10"/>
        <end position="23"/>
    </location>
</feature>
<dbReference type="GO" id="GO:0005634">
    <property type="term" value="C:nucleus"/>
    <property type="evidence" value="ECO:0007669"/>
    <property type="project" value="TreeGrafter"/>
</dbReference>
<evidence type="ECO:0000259" key="8">
    <source>
        <dbReference type="PROSITE" id="PS50198"/>
    </source>
</evidence>
<dbReference type="AlphaFoldDB" id="A0A914GUB2"/>
<dbReference type="PROSITE" id="PS50198">
    <property type="entry name" value="PPIC_PPIASE_2"/>
    <property type="match status" value="1"/>
</dbReference>
<dbReference type="GO" id="GO:0005829">
    <property type="term" value="C:cytosol"/>
    <property type="evidence" value="ECO:0007669"/>
    <property type="project" value="TreeGrafter"/>
</dbReference>
<evidence type="ECO:0000256" key="2">
    <source>
        <dbReference type="ARBA" id="ARBA00023110"/>
    </source>
</evidence>
<evidence type="ECO:0000313" key="10">
    <source>
        <dbReference type="WBParaSite" id="Gr19_v10_g11404.t1"/>
    </source>
</evidence>
<evidence type="ECO:0000313" key="9">
    <source>
        <dbReference type="Proteomes" id="UP000887572"/>
    </source>
</evidence>
<organism evidence="9 10">
    <name type="scientific">Globodera rostochiensis</name>
    <name type="common">Golden nematode worm</name>
    <name type="synonym">Heterodera rostochiensis</name>
    <dbReference type="NCBI Taxonomy" id="31243"/>
    <lineage>
        <taxon>Eukaryota</taxon>
        <taxon>Metazoa</taxon>
        <taxon>Ecdysozoa</taxon>
        <taxon>Nematoda</taxon>
        <taxon>Chromadorea</taxon>
        <taxon>Rhabditida</taxon>
        <taxon>Tylenchina</taxon>
        <taxon>Tylenchomorpha</taxon>
        <taxon>Tylenchoidea</taxon>
        <taxon>Heteroderidae</taxon>
        <taxon>Heteroderinae</taxon>
        <taxon>Globodera</taxon>
    </lineage>
</organism>
<dbReference type="EC" id="5.2.1.8" evidence="5"/>
<dbReference type="SMART" id="SM00456">
    <property type="entry name" value="WW"/>
    <property type="match status" value="1"/>
</dbReference>
<feature type="domain" description="WW" evidence="7">
    <location>
        <begin position="13"/>
        <end position="47"/>
    </location>
</feature>
<dbReference type="SUPFAM" id="SSF51045">
    <property type="entry name" value="WW domain"/>
    <property type="match status" value="1"/>
</dbReference>
<comment type="catalytic activity">
    <reaction evidence="1 5">
        <text>[protein]-peptidylproline (omega=180) = [protein]-peptidylproline (omega=0)</text>
        <dbReference type="Rhea" id="RHEA:16237"/>
        <dbReference type="Rhea" id="RHEA-COMP:10747"/>
        <dbReference type="Rhea" id="RHEA-COMP:10748"/>
        <dbReference type="ChEBI" id="CHEBI:83833"/>
        <dbReference type="ChEBI" id="CHEBI:83834"/>
        <dbReference type="EC" id="5.2.1.8"/>
    </reaction>
</comment>
<evidence type="ECO:0000256" key="3">
    <source>
        <dbReference type="ARBA" id="ARBA00023235"/>
    </source>
</evidence>
<dbReference type="InterPro" id="IPR000297">
    <property type="entry name" value="PPIase_PpiC"/>
</dbReference>
<protein>
    <recommendedName>
        <fullName evidence="5">Peptidyl-prolyl cis-trans isomerase</fullName>
        <ecNumber evidence="5">5.2.1.8</ecNumber>
    </recommendedName>
</protein>
<evidence type="ECO:0000256" key="6">
    <source>
        <dbReference type="SAM" id="MobiDB-lite"/>
    </source>
</evidence>
<dbReference type="Gene3D" id="2.20.70.10">
    <property type="match status" value="1"/>
</dbReference>
<dbReference type="PROSITE" id="PS50020">
    <property type="entry name" value="WW_DOMAIN_2"/>
    <property type="match status" value="1"/>
</dbReference>
<dbReference type="Pfam" id="PF00397">
    <property type="entry name" value="WW"/>
    <property type="match status" value="1"/>
</dbReference>
<dbReference type="InterPro" id="IPR046357">
    <property type="entry name" value="PPIase_dom_sf"/>
</dbReference>
<feature type="region of interest" description="Disordered" evidence="6">
    <location>
        <begin position="1"/>
        <end position="24"/>
    </location>
</feature>
<keyword evidence="9" id="KW-1185">Reference proteome</keyword>
<dbReference type="SUPFAM" id="SSF54534">
    <property type="entry name" value="FKBP-like"/>
    <property type="match status" value="1"/>
</dbReference>
<reference evidence="10" key="1">
    <citation type="submission" date="2022-11" db="UniProtKB">
        <authorList>
            <consortium name="WormBaseParasite"/>
        </authorList>
    </citation>
    <scope>IDENTIFICATION</scope>
</reference>
<evidence type="ECO:0000256" key="4">
    <source>
        <dbReference type="PROSITE-ProRule" id="PRU00278"/>
    </source>
</evidence>
<dbReference type="CDD" id="cd00201">
    <property type="entry name" value="WW"/>
    <property type="match status" value="1"/>
</dbReference>
<keyword evidence="2 4" id="KW-0697">Rotamase</keyword>
<dbReference type="InterPro" id="IPR001202">
    <property type="entry name" value="WW_dom"/>
</dbReference>
<dbReference type="Pfam" id="PF00639">
    <property type="entry name" value="Rotamase"/>
    <property type="match status" value="1"/>
</dbReference>
<dbReference type="InterPro" id="IPR036020">
    <property type="entry name" value="WW_dom_sf"/>
</dbReference>
<dbReference type="WBParaSite" id="Gr19_v10_g11404.t1">
    <property type="protein sequence ID" value="Gr19_v10_g11404.t1"/>
    <property type="gene ID" value="Gr19_v10_g11404"/>
</dbReference>
<dbReference type="Gene3D" id="3.10.50.40">
    <property type="match status" value="1"/>
</dbReference>
<keyword evidence="3 4" id="KW-0413">Isomerase</keyword>
<dbReference type="PANTHER" id="PTHR10657">
    <property type="entry name" value="PEPTIDYL-PROLYL CIS-TRANS ISOMERASE"/>
    <property type="match status" value="1"/>
</dbReference>
<dbReference type="GO" id="GO:0060255">
    <property type="term" value="P:regulation of macromolecule metabolic process"/>
    <property type="evidence" value="ECO:0007669"/>
    <property type="project" value="UniProtKB-ARBA"/>
</dbReference>
<dbReference type="PANTHER" id="PTHR10657:SF4">
    <property type="entry name" value="PEPTIDYL-PROLYL CIS-TRANS ISOMERASE-RELATED"/>
    <property type="match status" value="1"/>
</dbReference>
<proteinExistence type="predicted"/>
<evidence type="ECO:0000256" key="1">
    <source>
        <dbReference type="ARBA" id="ARBA00000971"/>
    </source>
</evidence>
<dbReference type="FunFam" id="3.10.50.40:FF:000010">
    <property type="entry name" value="Peptidyl-prolyl cis-trans isomerase Pin1"/>
    <property type="match status" value="1"/>
</dbReference>
<dbReference type="InterPro" id="IPR051370">
    <property type="entry name" value="PPIase_Pin1"/>
</dbReference>
<dbReference type="PROSITE" id="PS01159">
    <property type="entry name" value="WW_DOMAIN_1"/>
    <property type="match status" value="1"/>
</dbReference>
<feature type="domain" description="PpiC" evidence="8">
    <location>
        <begin position="56"/>
        <end position="172"/>
    </location>
</feature>
<accession>A0A914GUB2</accession>
<sequence>MTGGGDNDEAVERPLSKGWEKRMSRSSGREYYFNVFNQKSQWDRPTRDAEEVVRKPEVVNCYHILVKHEGSRNPKSWRSDKITRSKEDAIKTLEAYREEIVGLDIDERFPRFKKIAREFSDCSSAKRSGDLGSFGRNKMQKPFEDASFTLKVGQMSDVVDTDSGVHLIYRFA</sequence>
<dbReference type="Proteomes" id="UP000887572">
    <property type="component" value="Unplaced"/>
</dbReference>